<dbReference type="VEuPathDB" id="VectorBase:LLONM1_004016"/>
<proteinExistence type="predicted"/>
<dbReference type="SUPFAM" id="SSF103473">
    <property type="entry name" value="MFS general substrate transporter"/>
    <property type="match status" value="2"/>
</dbReference>
<dbReference type="PANTHER" id="PTHR11662">
    <property type="entry name" value="SOLUTE CARRIER FAMILY 17"/>
    <property type="match status" value="1"/>
</dbReference>
<evidence type="ECO:0000256" key="2">
    <source>
        <dbReference type="ARBA" id="ARBA00022692"/>
    </source>
</evidence>
<keyword evidence="3 6" id="KW-1133">Transmembrane helix</keyword>
<feature type="region of interest" description="Disordered" evidence="5">
    <location>
        <begin position="1"/>
        <end position="29"/>
    </location>
</feature>
<dbReference type="GO" id="GO:0016020">
    <property type="term" value="C:membrane"/>
    <property type="evidence" value="ECO:0007669"/>
    <property type="project" value="UniProtKB-SubCell"/>
</dbReference>
<dbReference type="EnsemblMetazoa" id="LLOJ004270-RA">
    <property type="protein sequence ID" value="LLOJ004270-PA"/>
    <property type="gene ID" value="LLOJ004270"/>
</dbReference>
<dbReference type="VEuPathDB" id="VectorBase:LLOJ004270"/>
<dbReference type="Gene3D" id="1.20.1250.20">
    <property type="entry name" value="MFS general substrate transporter like domains"/>
    <property type="match status" value="2"/>
</dbReference>
<evidence type="ECO:0000256" key="3">
    <source>
        <dbReference type="ARBA" id="ARBA00022989"/>
    </source>
</evidence>
<dbReference type="Pfam" id="PF07690">
    <property type="entry name" value="MFS_1"/>
    <property type="match status" value="1"/>
</dbReference>
<dbReference type="InterPro" id="IPR036259">
    <property type="entry name" value="MFS_trans_sf"/>
</dbReference>
<feature type="transmembrane region" description="Helical" evidence="6">
    <location>
        <begin position="135"/>
        <end position="154"/>
    </location>
</feature>
<evidence type="ECO:0000256" key="1">
    <source>
        <dbReference type="ARBA" id="ARBA00004141"/>
    </source>
</evidence>
<evidence type="ECO:0000313" key="8">
    <source>
        <dbReference type="Proteomes" id="UP000092461"/>
    </source>
</evidence>
<dbReference type="InterPro" id="IPR011701">
    <property type="entry name" value="MFS"/>
</dbReference>
<protein>
    <submittedName>
        <fullName evidence="7">Uncharacterized protein</fullName>
    </submittedName>
</protein>
<keyword evidence="2 6" id="KW-0812">Transmembrane</keyword>
<accession>A0A1B0CIK8</accession>
<dbReference type="InterPro" id="IPR050382">
    <property type="entry name" value="MFS_Na/Anion_cotransporter"/>
</dbReference>
<feature type="compositionally biased region" description="Polar residues" evidence="5">
    <location>
        <begin position="1"/>
        <end position="16"/>
    </location>
</feature>
<evidence type="ECO:0000313" key="7">
    <source>
        <dbReference type="EnsemblMetazoa" id="LLOJ004270-PA"/>
    </source>
</evidence>
<dbReference type="GO" id="GO:0006820">
    <property type="term" value="P:monoatomic anion transport"/>
    <property type="evidence" value="ECO:0007669"/>
    <property type="project" value="TreeGrafter"/>
</dbReference>
<dbReference type="VEuPathDB" id="VectorBase:LLONM1_010689"/>
<keyword evidence="8" id="KW-1185">Reference proteome</keyword>
<keyword evidence="4 6" id="KW-0472">Membrane</keyword>
<dbReference type="PANTHER" id="PTHR11662:SF455">
    <property type="entry name" value="GH23975P"/>
    <property type="match status" value="1"/>
</dbReference>
<name>A0A1B0CIK8_LUTLO</name>
<organism evidence="7 8">
    <name type="scientific">Lutzomyia longipalpis</name>
    <name type="common">Sand fly</name>
    <dbReference type="NCBI Taxonomy" id="7200"/>
    <lineage>
        <taxon>Eukaryota</taxon>
        <taxon>Metazoa</taxon>
        <taxon>Ecdysozoa</taxon>
        <taxon>Arthropoda</taxon>
        <taxon>Hexapoda</taxon>
        <taxon>Insecta</taxon>
        <taxon>Pterygota</taxon>
        <taxon>Neoptera</taxon>
        <taxon>Endopterygota</taxon>
        <taxon>Diptera</taxon>
        <taxon>Nematocera</taxon>
        <taxon>Psychodoidea</taxon>
        <taxon>Psychodidae</taxon>
        <taxon>Lutzomyia</taxon>
        <taxon>Lutzomyia</taxon>
    </lineage>
</organism>
<dbReference type="Proteomes" id="UP000092461">
    <property type="component" value="Unassembled WGS sequence"/>
</dbReference>
<comment type="subcellular location">
    <subcellularLocation>
        <location evidence="1">Membrane</location>
        <topology evidence="1">Multi-pass membrane protein</topology>
    </subcellularLocation>
</comment>
<evidence type="ECO:0000256" key="5">
    <source>
        <dbReference type="SAM" id="MobiDB-lite"/>
    </source>
</evidence>
<evidence type="ECO:0000256" key="4">
    <source>
        <dbReference type="ARBA" id="ARBA00023136"/>
    </source>
</evidence>
<feature type="transmembrane region" description="Helical" evidence="6">
    <location>
        <begin position="209"/>
        <end position="228"/>
    </location>
</feature>
<sequence>MGPQSNDNSLPLSTNFAEDPSMAAKNNPVSDTIKEDPVTWMFWKKRRYIVVLMAFLGFFNVYSLRVFASGIGVTAILTLVTPVAAKHSLGMLLAVRIIEGVFEGVTFPCIHAVWARWAPVYERSRMATLGFAGNYAGTVVAMPLSGVLAVSLGWESVFYFFGVNPLDIAPNHASVILGISNTFATIPGIVSPLLTGVITSDKTKEQWQVVFYISSGIYLVGCVIYWFFCRGELQPWAKTNTINDVVESPRTYPEKQGIVNEQFDMTSEQKKN</sequence>
<evidence type="ECO:0000256" key="6">
    <source>
        <dbReference type="SAM" id="Phobius"/>
    </source>
</evidence>
<feature type="transmembrane region" description="Helical" evidence="6">
    <location>
        <begin position="48"/>
        <end position="81"/>
    </location>
</feature>
<dbReference type="AlphaFoldDB" id="A0A1B0CIK8"/>
<feature type="transmembrane region" description="Helical" evidence="6">
    <location>
        <begin position="174"/>
        <end position="197"/>
    </location>
</feature>
<dbReference type="EMBL" id="AJWK01013496">
    <property type="status" value="NOT_ANNOTATED_CDS"/>
    <property type="molecule type" value="Genomic_DNA"/>
</dbReference>
<reference evidence="7" key="1">
    <citation type="submission" date="2020-05" db="UniProtKB">
        <authorList>
            <consortium name="EnsemblMetazoa"/>
        </authorList>
    </citation>
    <scope>IDENTIFICATION</scope>
    <source>
        <strain evidence="7">Jacobina</strain>
    </source>
</reference>
<feature type="transmembrane region" description="Helical" evidence="6">
    <location>
        <begin position="93"/>
        <end position="114"/>
    </location>
</feature>
<dbReference type="GO" id="GO:0022857">
    <property type="term" value="F:transmembrane transporter activity"/>
    <property type="evidence" value="ECO:0007669"/>
    <property type="project" value="InterPro"/>
</dbReference>